<keyword evidence="11 14" id="KW-0275">Fatty acid biosynthesis</keyword>
<evidence type="ECO:0000256" key="14">
    <source>
        <dbReference type="RuleBase" id="RU363109"/>
    </source>
</evidence>
<dbReference type="GO" id="GO:0000324">
    <property type="term" value="C:fungal-type vacuole"/>
    <property type="evidence" value="ECO:0007669"/>
    <property type="project" value="EnsemblFungi"/>
</dbReference>
<feature type="transmembrane region" description="Helical" evidence="14">
    <location>
        <begin position="12"/>
        <end position="32"/>
    </location>
</feature>
<dbReference type="EC" id="4.2.1.134" evidence="4 14"/>
<dbReference type="GO" id="GO:0102158">
    <property type="term" value="F:very-long-chain (3R)-3-hydroxyacyl-CoA dehydratase activity"/>
    <property type="evidence" value="ECO:0007669"/>
    <property type="project" value="UniProtKB-EC"/>
</dbReference>
<evidence type="ECO:0000256" key="6">
    <source>
        <dbReference type="ARBA" id="ARBA00022692"/>
    </source>
</evidence>
<comment type="subcellular location">
    <subcellularLocation>
        <location evidence="14">Endoplasmic reticulum membrane</location>
        <topology evidence="14">Multi-pass membrane protein</topology>
    </subcellularLocation>
    <subcellularLocation>
        <location evidence="1">Membrane</location>
        <topology evidence="1">Multi-pass membrane protein</topology>
    </subcellularLocation>
</comment>
<evidence type="ECO:0000256" key="8">
    <source>
        <dbReference type="ARBA" id="ARBA00022989"/>
    </source>
</evidence>
<evidence type="ECO:0000313" key="16">
    <source>
        <dbReference type="Proteomes" id="UP000006790"/>
    </source>
</evidence>
<evidence type="ECO:0000313" key="15">
    <source>
        <dbReference type="EMBL" id="AET40722.1"/>
    </source>
</evidence>
<dbReference type="FunCoup" id="G8JUE2">
    <property type="interactions" value="529"/>
</dbReference>
<dbReference type="PANTHER" id="PTHR11035:SF3">
    <property type="entry name" value="VERY-LONG-CHAIN (3R)-3-HYDROXYACYL-COA DEHYDRATASE"/>
    <property type="match status" value="1"/>
</dbReference>
<dbReference type="KEGG" id="erc:Ecym_6346"/>
<dbReference type="GO" id="GO:0042761">
    <property type="term" value="P:very long-chain fatty acid biosynthetic process"/>
    <property type="evidence" value="ECO:0007669"/>
    <property type="project" value="TreeGrafter"/>
</dbReference>
<keyword evidence="14" id="KW-0256">Endoplasmic reticulum</keyword>
<evidence type="ECO:0000256" key="2">
    <source>
        <dbReference type="ARBA" id="ARBA00005194"/>
    </source>
</evidence>
<evidence type="ECO:0000256" key="12">
    <source>
        <dbReference type="ARBA" id="ARBA00023239"/>
    </source>
</evidence>
<evidence type="ECO:0000256" key="13">
    <source>
        <dbReference type="ARBA" id="ARBA00036671"/>
    </source>
</evidence>
<sequence length="215" mass="24941">MSVNSKYHPLALYNLISCLAWLFLLYNVVFVYRRVSQPEFYMKTKDITTLIQCGSIIEVFNAVFGIVRAPIFTTAAQVASRLVLVIGIFQLVPETPAAQEIPYVTLLFAWSLTEVVRYLFYYCNLVNKQNGPPRLLIFLRYNLFWVLYPLGVISELLIINSSTAHAADRYGVLYKFILYFIMLTYIPMFPTLYLHVMSQRSKVMKTLKMRNQKSS</sequence>
<keyword evidence="10 14" id="KW-0472">Membrane</keyword>
<evidence type="ECO:0000256" key="4">
    <source>
        <dbReference type="ARBA" id="ARBA00013122"/>
    </source>
</evidence>
<dbReference type="AlphaFoldDB" id="G8JUE2"/>
<dbReference type="PANTHER" id="PTHR11035">
    <property type="entry name" value="VERY-LONG-CHAIN (3R)-3-HYDROXYACYL-COA DEHYDRATASE"/>
    <property type="match status" value="1"/>
</dbReference>
<dbReference type="EMBL" id="CP002502">
    <property type="protein sequence ID" value="AET40722.1"/>
    <property type="molecule type" value="Genomic_DNA"/>
</dbReference>
<keyword evidence="5 14" id="KW-0444">Lipid biosynthesis</keyword>
<evidence type="ECO:0000256" key="3">
    <source>
        <dbReference type="ARBA" id="ARBA00007811"/>
    </source>
</evidence>
<feature type="transmembrane region" description="Helical" evidence="14">
    <location>
        <begin position="172"/>
        <end position="196"/>
    </location>
</feature>
<evidence type="ECO:0000256" key="5">
    <source>
        <dbReference type="ARBA" id="ARBA00022516"/>
    </source>
</evidence>
<dbReference type="HOGENOM" id="CLU_034302_6_1_1"/>
<keyword evidence="16" id="KW-1185">Reference proteome</keyword>
<dbReference type="eggNOG" id="KOG3187">
    <property type="taxonomic scope" value="Eukaryota"/>
</dbReference>
<dbReference type="STRING" id="931890.G8JUE2"/>
<feature type="transmembrane region" description="Helical" evidence="14">
    <location>
        <begin position="101"/>
        <end position="120"/>
    </location>
</feature>
<dbReference type="RefSeq" id="XP_003647539.1">
    <property type="nucleotide sequence ID" value="XM_003647491.1"/>
</dbReference>
<dbReference type="InterPro" id="IPR007482">
    <property type="entry name" value="Tyr_Pase-like_PTPLA"/>
</dbReference>
<dbReference type="GO" id="GO:0030148">
    <property type="term" value="P:sphingolipid biosynthetic process"/>
    <property type="evidence" value="ECO:0007669"/>
    <property type="project" value="EnsemblFungi"/>
</dbReference>
<proteinExistence type="inferred from homology"/>
<dbReference type="InParanoid" id="G8JUE2"/>
<comment type="pathway">
    <text evidence="2 14">Lipid metabolism; fatty acid biosynthesis.</text>
</comment>
<keyword evidence="6 14" id="KW-0812">Transmembrane</keyword>
<keyword evidence="8 14" id="KW-1133">Transmembrane helix</keyword>
<comment type="caution">
    <text evidence="14">Lacks conserved residue(s) required for the propagation of feature annotation.</text>
</comment>
<organism evidence="15 16">
    <name type="scientific">Eremothecium cymbalariae (strain CBS 270.75 / DBVPG 7215 / KCTC 17166 / NRRL Y-17582)</name>
    <name type="common">Yeast</name>
    <dbReference type="NCBI Taxonomy" id="931890"/>
    <lineage>
        <taxon>Eukaryota</taxon>
        <taxon>Fungi</taxon>
        <taxon>Dikarya</taxon>
        <taxon>Ascomycota</taxon>
        <taxon>Saccharomycotina</taxon>
        <taxon>Saccharomycetes</taxon>
        <taxon>Saccharomycetales</taxon>
        <taxon>Saccharomycetaceae</taxon>
        <taxon>Eremothecium</taxon>
    </lineage>
</organism>
<gene>
    <name evidence="15" type="ordered locus">Ecym_6346</name>
</gene>
<comment type="catalytic activity">
    <reaction evidence="13 14">
        <text>a very-long-chain (3R)-3-hydroxyacyl-CoA = a very-long-chain (2E)-enoyl-CoA + H2O</text>
        <dbReference type="Rhea" id="RHEA:45812"/>
        <dbReference type="ChEBI" id="CHEBI:15377"/>
        <dbReference type="ChEBI" id="CHEBI:83728"/>
        <dbReference type="ChEBI" id="CHEBI:85440"/>
        <dbReference type="EC" id="4.2.1.134"/>
    </reaction>
</comment>
<accession>G8JUE2</accession>
<dbReference type="GO" id="GO:0007034">
    <property type="term" value="P:vacuolar transport"/>
    <property type="evidence" value="ECO:0007669"/>
    <property type="project" value="EnsemblFungi"/>
</dbReference>
<keyword evidence="9 14" id="KW-0443">Lipid metabolism</keyword>
<evidence type="ECO:0000256" key="11">
    <source>
        <dbReference type="ARBA" id="ARBA00023160"/>
    </source>
</evidence>
<protein>
    <recommendedName>
        <fullName evidence="4 14">Very-long-chain (3R)-3-hydroxyacyl-CoA dehydratase</fullName>
        <ecNumber evidence="4 14">4.2.1.134</ecNumber>
    </recommendedName>
</protein>
<dbReference type="UniPathway" id="UPA00094"/>
<comment type="function">
    <text evidence="14">Catalyzes the third of the four reactions of the long-chain fatty acids elongation cycle. This endoplasmic reticulum-bound enzymatic process, allows the addition of two carbons to the chain of long- and very long-chain fatty acids/VLCFAs per cycle. This enzyme catalyzes the dehydration of the 3-hydroxyacyl-CoA intermediate into trans-2,3-enoyl-CoA, within each cycle of fatty acid elongation. Thereby, it participates to the production of VLCFAs of different chain lengths that are involved in multiple biological processes as precursors of membrane lipids and lipid mediators.</text>
</comment>
<dbReference type="Pfam" id="PF04387">
    <property type="entry name" value="PTPLA"/>
    <property type="match status" value="1"/>
</dbReference>
<comment type="similarity">
    <text evidence="3 14">Belongs to the very long-chain fatty acids dehydratase HACD family.</text>
</comment>
<evidence type="ECO:0000256" key="9">
    <source>
        <dbReference type="ARBA" id="ARBA00023098"/>
    </source>
</evidence>
<evidence type="ECO:0000256" key="1">
    <source>
        <dbReference type="ARBA" id="ARBA00004141"/>
    </source>
</evidence>
<keyword evidence="12 14" id="KW-0456">Lyase</keyword>
<keyword evidence="7 14" id="KW-0276">Fatty acid metabolism</keyword>
<name>G8JUE2_ERECY</name>
<dbReference type="OMA" id="WSYILWQ"/>
<feature type="transmembrane region" description="Helical" evidence="14">
    <location>
        <begin position="141"/>
        <end position="160"/>
    </location>
</feature>
<dbReference type="OrthoDB" id="46988at2759"/>
<dbReference type="GO" id="GO:0030497">
    <property type="term" value="P:fatty acid elongation"/>
    <property type="evidence" value="ECO:0007669"/>
    <property type="project" value="EnsemblFungi"/>
</dbReference>
<evidence type="ECO:0000256" key="7">
    <source>
        <dbReference type="ARBA" id="ARBA00022832"/>
    </source>
</evidence>
<reference evidence="16" key="1">
    <citation type="journal article" date="2012" name="G3 (Bethesda)">
        <title>Pichia sorbitophila, an interspecies yeast hybrid reveals early steps of genome resolution following polyploidization.</title>
        <authorList>
            <person name="Leh Louis V."/>
            <person name="Despons L."/>
            <person name="Friedrich A."/>
            <person name="Martin T."/>
            <person name="Durrens P."/>
            <person name="Casaregola S."/>
            <person name="Neuveglise C."/>
            <person name="Fairhead C."/>
            <person name="Marck C."/>
            <person name="Cruz J.A."/>
            <person name="Straub M.L."/>
            <person name="Kugler V."/>
            <person name="Sacerdot C."/>
            <person name="Uzunov Z."/>
            <person name="Thierry A."/>
            <person name="Weiss S."/>
            <person name="Bleykasten C."/>
            <person name="De Montigny J."/>
            <person name="Jacques N."/>
            <person name="Jung P."/>
            <person name="Lemaire M."/>
            <person name="Mallet S."/>
            <person name="Morel G."/>
            <person name="Richard G.F."/>
            <person name="Sarkar A."/>
            <person name="Savel G."/>
            <person name="Schacherer J."/>
            <person name="Seret M.L."/>
            <person name="Talla E."/>
            <person name="Samson G."/>
            <person name="Jubin C."/>
            <person name="Poulain J."/>
            <person name="Vacherie B."/>
            <person name="Barbe V."/>
            <person name="Pelletier E."/>
            <person name="Sherman D.J."/>
            <person name="Westhof E."/>
            <person name="Weissenbach J."/>
            <person name="Baret P.V."/>
            <person name="Wincker P."/>
            <person name="Gaillardin C."/>
            <person name="Dujon B."/>
            <person name="Souciet J.L."/>
        </authorList>
    </citation>
    <scope>NUCLEOTIDE SEQUENCE [LARGE SCALE GENOMIC DNA]</scope>
    <source>
        <strain evidence="16">CBS 270.75 / DBVPG 7215 / KCTC 17166 / NRRL Y-17582</strain>
    </source>
</reference>
<dbReference type="Proteomes" id="UP000006790">
    <property type="component" value="Chromosome 6"/>
</dbReference>
<dbReference type="GeneID" id="11469125"/>
<evidence type="ECO:0000256" key="10">
    <source>
        <dbReference type="ARBA" id="ARBA00023136"/>
    </source>
</evidence>
<dbReference type="GO" id="GO:0005789">
    <property type="term" value="C:endoplasmic reticulum membrane"/>
    <property type="evidence" value="ECO:0007669"/>
    <property type="project" value="UniProtKB-SubCell"/>
</dbReference>